<dbReference type="Proteomes" id="UP000821853">
    <property type="component" value="Chromosome 3"/>
</dbReference>
<reference evidence="5 6" key="1">
    <citation type="journal article" date="2020" name="Cell">
        <title>Large-Scale Comparative Analyses of Tick Genomes Elucidate Their Genetic Diversity and Vector Capacities.</title>
        <authorList>
            <consortium name="Tick Genome and Microbiome Consortium (TIGMIC)"/>
            <person name="Jia N."/>
            <person name="Wang J."/>
            <person name="Shi W."/>
            <person name="Du L."/>
            <person name="Sun Y."/>
            <person name="Zhan W."/>
            <person name="Jiang J.F."/>
            <person name="Wang Q."/>
            <person name="Zhang B."/>
            <person name="Ji P."/>
            <person name="Bell-Sakyi L."/>
            <person name="Cui X.M."/>
            <person name="Yuan T.T."/>
            <person name="Jiang B.G."/>
            <person name="Yang W.F."/>
            <person name="Lam T.T."/>
            <person name="Chang Q.C."/>
            <person name="Ding S.J."/>
            <person name="Wang X.J."/>
            <person name="Zhu J.G."/>
            <person name="Ruan X.D."/>
            <person name="Zhao L."/>
            <person name="Wei J.T."/>
            <person name="Ye R.Z."/>
            <person name="Que T.C."/>
            <person name="Du C.H."/>
            <person name="Zhou Y.H."/>
            <person name="Cheng J.X."/>
            <person name="Dai P.F."/>
            <person name="Guo W.B."/>
            <person name="Han X.H."/>
            <person name="Huang E.J."/>
            <person name="Li L.F."/>
            <person name="Wei W."/>
            <person name="Gao Y.C."/>
            <person name="Liu J.Z."/>
            <person name="Shao H.Z."/>
            <person name="Wang X."/>
            <person name="Wang C.C."/>
            <person name="Yang T.C."/>
            <person name="Huo Q.B."/>
            <person name="Li W."/>
            <person name="Chen H.Y."/>
            <person name="Chen S.E."/>
            <person name="Zhou L.G."/>
            <person name="Ni X.B."/>
            <person name="Tian J.H."/>
            <person name="Sheng Y."/>
            <person name="Liu T."/>
            <person name="Pan Y.S."/>
            <person name="Xia L.Y."/>
            <person name="Li J."/>
            <person name="Zhao F."/>
            <person name="Cao W.C."/>
        </authorList>
    </citation>
    <scope>NUCLEOTIDE SEQUENCE [LARGE SCALE GENOMIC DNA]</scope>
    <source>
        <strain evidence="5">HaeL-2018</strain>
    </source>
</reference>
<evidence type="ECO:0000256" key="2">
    <source>
        <dbReference type="ARBA" id="ARBA00022989"/>
    </source>
</evidence>
<name>A0A9J6GBI1_HAELO</name>
<dbReference type="EMBL" id="JABSTR010000005">
    <property type="protein sequence ID" value="KAH9372121.1"/>
    <property type="molecule type" value="Genomic_DNA"/>
</dbReference>
<sequence>MCLFFLSTASASLISAFWHGWQLTLVLLALVPCLIIITTAIAKVKASGFAVFCLSATRLASLGCTLYQHRAIVRCSVCALGRKAQQRSLHSL</sequence>
<protein>
    <submittedName>
        <fullName evidence="5">Uncharacterized protein</fullName>
    </submittedName>
</protein>
<organism evidence="5 6">
    <name type="scientific">Haemaphysalis longicornis</name>
    <name type="common">Bush tick</name>
    <dbReference type="NCBI Taxonomy" id="44386"/>
    <lineage>
        <taxon>Eukaryota</taxon>
        <taxon>Metazoa</taxon>
        <taxon>Ecdysozoa</taxon>
        <taxon>Arthropoda</taxon>
        <taxon>Chelicerata</taxon>
        <taxon>Arachnida</taxon>
        <taxon>Acari</taxon>
        <taxon>Parasitiformes</taxon>
        <taxon>Ixodida</taxon>
        <taxon>Ixodoidea</taxon>
        <taxon>Ixodidae</taxon>
        <taxon>Haemaphysalinae</taxon>
        <taxon>Haemaphysalis</taxon>
    </lineage>
</organism>
<feature type="transmembrane region" description="Helical" evidence="4">
    <location>
        <begin position="21"/>
        <end position="42"/>
    </location>
</feature>
<dbReference type="GO" id="GO:0016020">
    <property type="term" value="C:membrane"/>
    <property type="evidence" value="ECO:0007669"/>
    <property type="project" value="InterPro"/>
</dbReference>
<dbReference type="SUPFAM" id="SSF90123">
    <property type="entry name" value="ABC transporter transmembrane region"/>
    <property type="match status" value="1"/>
</dbReference>
<keyword evidence="1 4" id="KW-0812">Transmembrane</keyword>
<proteinExistence type="predicted"/>
<dbReference type="InterPro" id="IPR036640">
    <property type="entry name" value="ABC1_TM_sf"/>
</dbReference>
<evidence type="ECO:0000313" key="6">
    <source>
        <dbReference type="Proteomes" id="UP000821853"/>
    </source>
</evidence>
<evidence type="ECO:0000313" key="5">
    <source>
        <dbReference type="EMBL" id="KAH9372121.1"/>
    </source>
</evidence>
<evidence type="ECO:0000256" key="1">
    <source>
        <dbReference type="ARBA" id="ARBA00022692"/>
    </source>
</evidence>
<dbReference type="VEuPathDB" id="VectorBase:HLOH_050113"/>
<keyword evidence="2 4" id="KW-1133">Transmembrane helix</keyword>
<dbReference type="Gene3D" id="1.20.1560.10">
    <property type="entry name" value="ABC transporter type 1, transmembrane domain"/>
    <property type="match status" value="1"/>
</dbReference>
<dbReference type="GO" id="GO:0005524">
    <property type="term" value="F:ATP binding"/>
    <property type="evidence" value="ECO:0007669"/>
    <property type="project" value="InterPro"/>
</dbReference>
<comment type="caution">
    <text evidence="5">The sequence shown here is derived from an EMBL/GenBank/DDBJ whole genome shotgun (WGS) entry which is preliminary data.</text>
</comment>
<keyword evidence="6" id="KW-1185">Reference proteome</keyword>
<dbReference type="AlphaFoldDB" id="A0A9J6GBI1"/>
<gene>
    <name evidence="5" type="ORF">HPB48_010224</name>
</gene>
<evidence type="ECO:0000256" key="3">
    <source>
        <dbReference type="ARBA" id="ARBA00023136"/>
    </source>
</evidence>
<evidence type="ECO:0000256" key="4">
    <source>
        <dbReference type="SAM" id="Phobius"/>
    </source>
</evidence>
<keyword evidence="3 4" id="KW-0472">Membrane</keyword>
<accession>A0A9J6GBI1</accession>